<gene>
    <name evidence="1" type="ORF">BC781_106234</name>
</gene>
<dbReference type="Proteomes" id="UP000245535">
    <property type="component" value="Unassembled WGS sequence"/>
</dbReference>
<dbReference type="EMBL" id="QGDO01000006">
    <property type="protein sequence ID" value="PWJ39333.1"/>
    <property type="molecule type" value="Genomic_DNA"/>
</dbReference>
<name>A0A315Z654_SEDFL</name>
<evidence type="ECO:0000313" key="1">
    <source>
        <dbReference type="EMBL" id="PWJ39333.1"/>
    </source>
</evidence>
<organism evidence="1 2">
    <name type="scientific">Sediminitomix flava</name>
    <dbReference type="NCBI Taxonomy" id="379075"/>
    <lineage>
        <taxon>Bacteria</taxon>
        <taxon>Pseudomonadati</taxon>
        <taxon>Bacteroidota</taxon>
        <taxon>Cytophagia</taxon>
        <taxon>Cytophagales</taxon>
        <taxon>Flammeovirgaceae</taxon>
        <taxon>Sediminitomix</taxon>
    </lineage>
</organism>
<proteinExistence type="predicted"/>
<dbReference type="Pfam" id="PF17269">
    <property type="entry name" value="DUF5335"/>
    <property type="match status" value="1"/>
</dbReference>
<protein>
    <submittedName>
        <fullName evidence="1">Uncharacterized protein</fullName>
    </submittedName>
</protein>
<dbReference type="InterPro" id="IPR035223">
    <property type="entry name" value="DUF5335"/>
</dbReference>
<keyword evidence="2" id="KW-1185">Reference proteome</keyword>
<reference evidence="1 2" key="1">
    <citation type="submission" date="2018-03" db="EMBL/GenBank/DDBJ databases">
        <title>Genomic Encyclopedia of Archaeal and Bacterial Type Strains, Phase II (KMG-II): from individual species to whole genera.</title>
        <authorList>
            <person name="Goeker M."/>
        </authorList>
    </citation>
    <scope>NUCLEOTIDE SEQUENCE [LARGE SCALE GENOMIC DNA]</scope>
    <source>
        <strain evidence="1 2">DSM 28229</strain>
    </source>
</reference>
<dbReference type="OrthoDB" id="1495659at2"/>
<dbReference type="RefSeq" id="WP_109621277.1">
    <property type="nucleotide sequence ID" value="NZ_QGDO01000006.1"/>
</dbReference>
<comment type="caution">
    <text evidence="1">The sequence shown here is derived from an EMBL/GenBank/DDBJ whole genome shotgun (WGS) entry which is preliminary data.</text>
</comment>
<sequence>MSIRKHLSQEEWSDKLQSINSSNKGRHVVLEVQNNTLAEDKALRDVDYDPVGKGNDIIITLEGNNGDTLFHTVKAPVDIYTVQHDNGELSIIDIYDQNGECTSIRLSA</sequence>
<accession>A0A315Z654</accession>
<evidence type="ECO:0000313" key="2">
    <source>
        <dbReference type="Proteomes" id="UP000245535"/>
    </source>
</evidence>
<dbReference type="AlphaFoldDB" id="A0A315Z654"/>